<dbReference type="SMART" id="SM01145">
    <property type="entry name" value="DUF1041"/>
    <property type="match status" value="1"/>
</dbReference>
<dbReference type="Pfam" id="PF00169">
    <property type="entry name" value="PH"/>
    <property type="match status" value="1"/>
</dbReference>
<dbReference type="GO" id="GO:0016079">
    <property type="term" value="P:synaptic vesicle exocytosis"/>
    <property type="evidence" value="ECO:0007669"/>
    <property type="project" value="InterPro"/>
</dbReference>
<evidence type="ECO:0000256" key="8">
    <source>
        <dbReference type="ARBA" id="ARBA00023121"/>
    </source>
</evidence>
<dbReference type="RefSeq" id="XP_032146224.1">
    <property type="nucleotide sequence ID" value="XM_032290333.1"/>
</dbReference>
<dbReference type="PANTHER" id="PTHR12166">
    <property type="entry name" value="CALCIUM-DEPENDENT SECRETION ACTIVATOR"/>
    <property type="match status" value="1"/>
</dbReference>
<evidence type="ECO:0000256" key="7">
    <source>
        <dbReference type="ARBA" id="ARBA00023018"/>
    </source>
</evidence>
<sequence>MLDPSSSEEESDEIVEEESGKEVLGSAASGARLSPSRTSEGSAGSAGLGGGGAGAGAGVGAGGGGGSGASSGGGAGGLQPSSRVGGGRPSSPSPSVVSEKEKEELERLQKEEEERKKRLQLYVFVMRCIAYPFNAKQPTDMARRQQKISKQQLQTVKDRFQAFLNGETQIMADEAFMNAVQSYYEVFLKSDRVARMVQSGGCSANDSREVFKKHIEKRVRSLPEIDGLSKETVLSSWMAKFDAIYRGEEDPRKQQARMTASAASELILSKEQLYEMFQNILGIKKFEHQLLYNACQLDNPDEQAAQIRRELDGRLQMADQIARERKFPKFVSKEMENMYIEELKSSVNLLMANLESMPVSKGGEFKLQKLKRSHNASIIDMGEESENQLSKSDVVLSFSLEVVIMEVQGLKSLAPNRIVYCTMEVEGGEKLQTDQAEASKPTWGTQGDFSTTHALPAVKVKLFTESTGVLALEDKELGRVILHPTPNSPKQSEWHKMTVSKNCPDQDLKIKLAVRMDKPQNMKHSGYLWAIGKNVWKRWKKRFFVLVQVSQYTFAMCSYREKKAEPQELLQLDGYTVDYTDPQPGLEGGRAFFNAVKEGDTVIFASDDEQDRILWVQAMYRATGQSHKPVPPTQVQKLNAKGGNVPQLDAPISQFSGLKDADRAQKHGMDEFISSNPCNFDHASLFEMVQRLTLDHRLNDSYSCLGWFSPGQVFVLDEYCARNGVRGCHRHLCYLRDLLERAENGAMIDPTLLHYSFAFCASHVHGNSQQMHAYLSGLSPNIDPEGSKTPSPPEPEAKKDTKKESKKRKDSKTQANQEQKRPDGIGTVTVEEKERFEEIKERLRVLLENQITHFRYCFPFGRPEGALKATLSLLERVLMKDIVTPVPQEEVKTVICKCLEQAALVNYSRLSEYAKIEGKKREMYEHPVFCLASQVMDLTIQNVGRLITPAKKLEDTIRLAELVIEVLQQNEEHHAEIYSKGEKLHFLKGKEPHVDKGEAFAWWSDLMVEHAETFLSLFAVDMDAALEVQPPDTWDSFPLFQLLNDFLRTDYNLCNGKFHKHLQDLFAPLVVRYVDLMESSIAQSIHRGFERESWEPVKSLTSNLPNVNLPNVNLPKVPNLPVNIPLGIPQMPTFSAPSWMAAIYDADNGSGTSEDLFWKLDALQTFIRDLHWPEEEFGKHLEQRLKLMASDMIESCVKRTRIAFEVKLQKTSRSTDFRVPQSICTMFNVMVDAKAQSTKLCSMEMGQEFAKMWHQYHSKIDELIEETVKEMITLLVAKFVTILEGVLAKLSRYDEGTLFSSFLSFTVKAASKYVDVPKPGMDVADAYVTFVRHSQDILRDKVNEEMYIERLFDQWYNSSMNVICTWLTDRMDLQLHIYQLKTLIRMVKKTYRDFRLQGVLDSTLNSKTYETIRNRLTVEEATASVSEGGGLQGISMKDSDEEDEEDD</sequence>
<name>A0A6J3IW65_SAPAP</name>
<dbReference type="GeneID" id="116559463"/>
<keyword evidence="9" id="KW-0472">Membrane</keyword>
<evidence type="ECO:0000256" key="12">
    <source>
        <dbReference type="SAM" id="MobiDB-lite"/>
    </source>
</evidence>
<keyword evidence="16" id="KW-1185">Reference proteome</keyword>
<keyword evidence="2" id="KW-0813">Transport</keyword>
<dbReference type="CTD" id="8618"/>
<keyword evidence="5" id="KW-0106">Calcium</keyword>
<dbReference type="Gene3D" id="2.30.29.30">
    <property type="entry name" value="Pleckstrin-homology domain (PH domain)/Phosphotyrosine-binding domain (PTB)"/>
    <property type="match status" value="1"/>
</dbReference>
<evidence type="ECO:0000259" key="14">
    <source>
        <dbReference type="PROSITE" id="PS50004"/>
    </source>
</evidence>
<dbReference type="GO" id="GO:0045921">
    <property type="term" value="P:positive regulation of exocytosis"/>
    <property type="evidence" value="ECO:0007669"/>
    <property type="project" value="TreeGrafter"/>
</dbReference>
<dbReference type="SMART" id="SM00233">
    <property type="entry name" value="PH"/>
    <property type="match status" value="1"/>
</dbReference>
<feature type="domain" description="C2" evidence="14">
    <location>
        <begin position="380"/>
        <end position="495"/>
    </location>
</feature>
<protein>
    <submittedName>
        <fullName evidence="17">Calcium-dependent secretion activator 1 isoform X4</fullName>
    </submittedName>
</protein>
<feature type="domain" description="PH" evidence="13">
    <location>
        <begin position="521"/>
        <end position="624"/>
    </location>
</feature>
<keyword evidence="6" id="KW-0653">Protein transport</keyword>
<evidence type="ECO:0000313" key="16">
    <source>
        <dbReference type="Proteomes" id="UP000504640"/>
    </source>
</evidence>
<feature type="compositionally biased region" description="Acidic residues" evidence="12">
    <location>
        <begin position="1"/>
        <end position="19"/>
    </location>
</feature>
<dbReference type="GO" id="GO:0008289">
    <property type="term" value="F:lipid binding"/>
    <property type="evidence" value="ECO:0007669"/>
    <property type="project" value="UniProtKB-KW"/>
</dbReference>
<evidence type="ECO:0000256" key="3">
    <source>
        <dbReference type="ARBA" id="ARBA00022483"/>
    </source>
</evidence>
<feature type="compositionally biased region" description="Basic and acidic residues" evidence="12">
    <location>
        <begin position="98"/>
        <end position="109"/>
    </location>
</feature>
<dbReference type="SUPFAM" id="SSF50729">
    <property type="entry name" value="PH domain-like"/>
    <property type="match status" value="1"/>
</dbReference>
<dbReference type="Pfam" id="PF06292">
    <property type="entry name" value="MUN"/>
    <property type="match status" value="1"/>
</dbReference>
<feature type="compositionally biased region" description="Low complexity" evidence="12">
    <location>
        <begin position="79"/>
        <end position="97"/>
    </location>
</feature>
<keyword evidence="4" id="KW-0479">Metal-binding</keyword>
<dbReference type="InterPro" id="IPR000008">
    <property type="entry name" value="C2_dom"/>
</dbReference>
<dbReference type="GO" id="GO:0098793">
    <property type="term" value="C:presynapse"/>
    <property type="evidence" value="ECO:0007669"/>
    <property type="project" value="GOC"/>
</dbReference>
<dbReference type="InterPro" id="IPR057457">
    <property type="entry name" value="CAPS_C2"/>
</dbReference>
<evidence type="ECO:0000256" key="10">
    <source>
        <dbReference type="ARBA" id="ARBA00023329"/>
    </source>
</evidence>
<dbReference type="GO" id="GO:0046872">
    <property type="term" value="F:metal ion binding"/>
    <property type="evidence" value="ECO:0007669"/>
    <property type="project" value="UniProtKB-KW"/>
</dbReference>
<dbReference type="PROSITE" id="PS50003">
    <property type="entry name" value="PH_DOMAIN"/>
    <property type="match status" value="1"/>
</dbReference>
<feature type="region of interest" description="Disordered" evidence="12">
    <location>
        <begin position="1"/>
        <end position="109"/>
    </location>
</feature>
<dbReference type="InterPro" id="IPR001849">
    <property type="entry name" value="PH_domain"/>
</dbReference>
<dbReference type="InterPro" id="IPR033227">
    <property type="entry name" value="CAPS"/>
</dbReference>
<organism evidence="16 17">
    <name type="scientific">Sapajus apella</name>
    <name type="common">Brown-capped capuchin</name>
    <name type="synonym">Cebus apella</name>
    <dbReference type="NCBI Taxonomy" id="9515"/>
    <lineage>
        <taxon>Eukaryota</taxon>
        <taxon>Metazoa</taxon>
        <taxon>Chordata</taxon>
        <taxon>Craniata</taxon>
        <taxon>Vertebrata</taxon>
        <taxon>Euteleostomi</taxon>
        <taxon>Mammalia</taxon>
        <taxon>Eutheria</taxon>
        <taxon>Euarchontoglires</taxon>
        <taxon>Primates</taxon>
        <taxon>Haplorrhini</taxon>
        <taxon>Platyrrhini</taxon>
        <taxon>Cebidae</taxon>
        <taxon>Cebinae</taxon>
        <taxon>Sapajus</taxon>
    </lineage>
</organism>
<feature type="region of interest" description="Disordered" evidence="12">
    <location>
        <begin position="775"/>
        <end position="828"/>
    </location>
</feature>
<feature type="domain" description="MHD1" evidence="15">
    <location>
        <begin position="1020"/>
        <end position="1200"/>
    </location>
</feature>
<evidence type="ECO:0000256" key="5">
    <source>
        <dbReference type="ARBA" id="ARBA00022837"/>
    </source>
</evidence>
<dbReference type="PANTHER" id="PTHR12166:SF6">
    <property type="entry name" value="CALCIUM-DEPENDENT SECRETION ACTIVATOR 1"/>
    <property type="match status" value="1"/>
</dbReference>
<evidence type="ECO:0000313" key="17">
    <source>
        <dbReference type="RefSeq" id="XP_032146224.1"/>
    </source>
</evidence>
<evidence type="ECO:0000259" key="13">
    <source>
        <dbReference type="PROSITE" id="PS50003"/>
    </source>
</evidence>
<keyword evidence="10" id="KW-0968">Cytoplasmic vesicle</keyword>
<keyword evidence="8" id="KW-0446">Lipid-binding</keyword>
<dbReference type="PROSITE" id="PS50004">
    <property type="entry name" value="C2"/>
    <property type="match status" value="1"/>
</dbReference>
<evidence type="ECO:0000256" key="2">
    <source>
        <dbReference type="ARBA" id="ARBA00022448"/>
    </source>
</evidence>
<evidence type="ECO:0000256" key="4">
    <source>
        <dbReference type="ARBA" id="ARBA00022723"/>
    </source>
</evidence>
<proteinExistence type="predicted"/>
<dbReference type="GO" id="GO:0098978">
    <property type="term" value="C:glutamatergic synapse"/>
    <property type="evidence" value="ECO:0007669"/>
    <property type="project" value="TreeGrafter"/>
</dbReference>
<evidence type="ECO:0000259" key="15">
    <source>
        <dbReference type="PROSITE" id="PS51258"/>
    </source>
</evidence>
<accession>A0A6J3IW65</accession>
<evidence type="ECO:0000256" key="6">
    <source>
        <dbReference type="ARBA" id="ARBA00022927"/>
    </source>
</evidence>
<dbReference type="InterPro" id="IPR014770">
    <property type="entry name" value="Munc13_1"/>
</dbReference>
<reference evidence="17" key="1">
    <citation type="submission" date="2025-08" db="UniProtKB">
        <authorList>
            <consortium name="RefSeq"/>
        </authorList>
    </citation>
    <scope>IDENTIFICATION</scope>
    <source>
        <tissue evidence="17">Blood</tissue>
    </source>
</reference>
<dbReference type="FunFam" id="2.30.29.30:FF:000007">
    <property type="entry name" value="Calcium-dependent secretion activator 2 isoform B"/>
    <property type="match status" value="1"/>
</dbReference>
<dbReference type="GO" id="GO:0015031">
    <property type="term" value="P:protein transport"/>
    <property type="evidence" value="ECO:0007669"/>
    <property type="project" value="UniProtKB-KW"/>
</dbReference>
<dbReference type="Proteomes" id="UP000504640">
    <property type="component" value="Unplaced"/>
</dbReference>
<dbReference type="InterPro" id="IPR011993">
    <property type="entry name" value="PH-like_dom_sf"/>
</dbReference>
<evidence type="ECO:0000256" key="9">
    <source>
        <dbReference type="ARBA" id="ARBA00023136"/>
    </source>
</evidence>
<evidence type="ECO:0000256" key="11">
    <source>
        <dbReference type="ARBA" id="ARBA00034103"/>
    </source>
</evidence>
<dbReference type="CDD" id="cd01234">
    <property type="entry name" value="PH_CADPS"/>
    <property type="match status" value="1"/>
</dbReference>
<dbReference type="GO" id="GO:1990504">
    <property type="term" value="P:dense core granule exocytosis"/>
    <property type="evidence" value="ECO:0007669"/>
    <property type="project" value="InterPro"/>
</dbReference>
<dbReference type="Pfam" id="PF25341">
    <property type="entry name" value="C2_CAPS"/>
    <property type="match status" value="1"/>
</dbReference>
<dbReference type="GO" id="GO:0030659">
    <property type="term" value="C:cytoplasmic vesicle membrane"/>
    <property type="evidence" value="ECO:0007669"/>
    <property type="project" value="UniProtKB-SubCell"/>
</dbReference>
<feature type="region of interest" description="Disordered" evidence="12">
    <location>
        <begin position="1423"/>
        <end position="1447"/>
    </location>
</feature>
<gene>
    <name evidence="17" type="primary">CADPS</name>
</gene>
<evidence type="ECO:0000256" key="1">
    <source>
        <dbReference type="ARBA" id="ARBA00004284"/>
    </source>
</evidence>
<feature type="compositionally biased region" description="Gly residues" evidence="12">
    <location>
        <begin position="44"/>
        <end position="77"/>
    </location>
</feature>
<keyword evidence="3" id="KW-0268">Exocytosis</keyword>
<dbReference type="PROSITE" id="PS51258">
    <property type="entry name" value="MHD1"/>
    <property type="match status" value="1"/>
</dbReference>
<keyword evidence="7" id="KW-0770">Synapse</keyword>
<comment type="subcellular location">
    <subcellularLocation>
        <location evidence="1">Cytoplasmic vesicle membrane</location>
        <topology evidence="1">Peripheral membrane protein</topology>
    </subcellularLocation>
    <subcellularLocation>
        <location evidence="11">Synapse</location>
    </subcellularLocation>
</comment>
<dbReference type="InterPro" id="IPR010439">
    <property type="entry name" value="MUN_dom"/>
</dbReference>